<dbReference type="AlphaFoldDB" id="A0A7I8IE17"/>
<dbReference type="EMBL" id="CACRZD030000002">
    <property type="protein sequence ID" value="CAA6656057.1"/>
    <property type="molecule type" value="Genomic_DNA"/>
</dbReference>
<proteinExistence type="predicted"/>
<organism evidence="1">
    <name type="scientific">Spirodela intermedia</name>
    <name type="common">Intermediate duckweed</name>
    <dbReference type="NCBI Taxonomy" id="51605"/>
    <lineage>
        <taxon>Eukaryota</taxon>
        <taxon>Viridiplantae</taxon>
        <taxon>Streptophyta</taxon>
        <taxon>Embryophyta</taxon>
        <taxon>Tracheophyta</taxon>
        <taxon>Spermatophyta</taxon>
        <taxon>Magnoliopsida</taxon>
        <taxon>Liliopsida</taxon>
        <taxon>Araceae</taxon>
        <taxon>Lemnoideae</taxon>
        <taxon>Spirodela</taxon>
    </lineage>
</organism>
<keyword evidence="2" id="KW-1185">Reference proteome</keyword>
<evidence type="ECO:0000313" key="1">
    <source>
        <dbReference type="EMBL" id="CAA2616375.1"/>
    </source>
</evidence>
<name>A0A7I8IE17_SPIIN</name>
<reference evidence="1 2" key="1">
    <citation type="submission" date="2019-12" db="EMBL/GenBank/DDBJ databases">
        <authorList>
            <person name="Scholz U."/>
            <person name="Mascher M."/>
            <person name="Fiebig A."/>
        </authorList>
    </citation>
    <scope>NUCLEOTIDE SEQUENCE</scope>
</reference>
<dbReference type="Proteomes" id="UP001189122">
    <property type="component" value="Unassembled WGS sequence"/>
</dbReference>
<dbReference type="EMBL" id="LR743589">
    <property type="protein sequence ID" value="CAA2616375.1"/>
    <property type="molecule type" value="Genomic_DNA"/>
</dbReference>
<sequence>MCVDVRTSALACLGCCV</sequence>
<gene>
    <name evidence="1" type="ORF">SI7747_02002597</name>
</gene>
<accession>A0A7I8IE17</accession>
<evidence type="ECO:0000313" key="2">
    <source>
        <dbReference type="Proteomes" id="UP001189122"/>
    </source>
</evidence>
<protein>
    <submittedName>
        <fullName evidence="1">Uncharacterized protein</fullName>
    </submittedName>
</protein>